<feature type="region of interest" description="Disordered" evidence="1">
    <location>
        <begin position="41"/>
        <end position="72"/>
    </location>
</feature>
<dbReference type="AlphaFoldDB" id="Q5F919"/>
<dbReference type="HOGENOM" id="CLU_180429_0_0_4"/>
<sequence>MQKISFNLLKPTNSLKIGKYRPGLNGAPHIPMPSLRYLPASAEMPGNNIHPAKSETTHPVAGRVKPPRKASAIRKTNRLRGLHPKGRIVR</sequence>
<evidence type="ECO:0000313" key="2">
    <source>
        <dbReference type="EMBL" id="AAW89318.1"/>
    </source>
</evidence>
<gene>
    <name evidence="2" type="ORF">NGO_0587</name>
</gene>
<proteinExistence type="predicted"/>
<organism evidence="2 3">
    <name type="scientific">Neisseria gonorrhoeae (strain ATCC 700825 / FA 1090)</name>
    <dbReference type="NCBI Taxonomy" id="242231"/>
    <lineage>
        <taxon>Bacteria</taxon>
        <taxon>Pseudomonadati</taxon>
        <taxon>Pseudomonadota</taxon>
        <taxon>Betaproteobacteria</taxon>
        <taxon>Neisseriales</taxon>
        <taxon>Neisseriaceae</taxon>
        <taxon>Neisseria</taxon>
    </lineage>
</organism>
<evidence type="ECO:0000256" key="1">
    <source>
        <dbReference type="SAM" id="MobiDB-lite"/>
    </source>
</evidence>
<protein>
    <submittedName>
        <fullName evidence="2">Uncharacterized protein</fullName>
    </submittedName>
</protein>
<name>Q5F919_NEIG1</name>
<dbReference type="STRING" id="242231.NGO_0587"/>
<dbReference type="KEGG" id="ngo:NGO_0587"/>
<reference evidence="3" key="1">
    <citation type="submission" date="2003-03" db="EMBL/GenBank/DDBJ databases">
        <title>The complete genome sequence of Neisseria gonorrhoeae.</title>
        <authorList>
            <person name="Lewis L.A."/>
            <person name="Gillaspy A.F."/>
            <person name="McLaughlin R.E."/>
            <person name="Gipson M."/>
            <person name="Ducey T.F."/>
            <person name="Ownbey T."/>
            <person name="Hartman K."/>
            <person name="Nydick C."/>
            <person name="Carson M.B."/>
            <person name="Vaughn J."/>
            <person name="Thomson C."/>
            <person name="Song L."/>
            <person name="Lin S."/>
            <person name="Yuan X."/>
            <person name="Najar F."/>
            <person name="Zhan M."/>
            <person name="Ren Q."/>
            <person name="Zhu H."/>
            <person name="Qi S."/>
            <person name="Kenton S.M."/>
            <person name="Lai H."/>
            <person name="White J.D."/>
            <person name="Clifton S."/>
            <person name="Roe B.A."/>
            <person name="Dyer D.W."/>
        </authorList>
    </citation>
    <scope>NUCLEOTIDE SEQUENCE [LARGE SCALE GENOMIC DNA]</scope>
    <source>
        <strain evidence="3">ATCC 700825 / FA 1090</strain>
    </source>
</reference>
<dbReference type="Proteomes" id="UP000000535">
    <property type="component" value="Chromosome"/>
</dbReference>
<accession>Q5F919</accession>
<dbReference type="EMBL" id="AE004969">
    <property type="protein sequence ID" value="AAW89318.1"/>
    <property type="molecule type" value="Genomic_DNA"/>
</dbReference>
<keyword evidence="3" id="KW-1185">Reference proteome</keyword>
<evidence type="ECO:0000313" key="3">
    <source>
        <dbReference type="Proteomes" id="UP000000535"/>
    </source>
</evidence>